<organism evidence="3 4">
    <name type="scientific">Phycicoccus flavus</name>
    <dbReference type="NCBI Taxonomy" id="2502783"/>
    <lineage>
        <taxon>Bacteria</taxon>
        <taxon>Bacillati</taxon>
        <taxon>Actinomycetota</taxon>
        <taxon>Actinomycetes</taxon>
        <taxon>Micrococcales</taxon>
        <taxon>Intrasporangiaceae</taxon>
        <taxon>Phycicoccus</taxon>
    </lineage>
</organism>
<dbReference type="Pfam" id="PF13563">
    <property type="entry name" value="2_5_RNA_ligase2"/>
    <property type="match status" value="1"/>
</dbReference>
<dbReference type="InterPro" id="IPR004175">
    <property type="entry name" value="RNA_CPDase"/>
</dbReference>
<dbReference type="PANTHER" id="PTHR35561:SF1">
    <property type="entry name" value="RNA 2',3'-CYCLIC PHOSPHODIESTERASE"/>
    <property type="match status" value="1"/>
</dbReference>
<dbReference type="SUPFAM" id="SSF55144">
    <property type="entry name" value="LigT-like"/>
    <property type="match status" value="1"/>
</dbReference>
<dbReference type="PANTHER" id="PTHR35561">
    <property type="entry name" value="RNA 2',3'-CYCLIC PHOSPHODIESTERASE"/>
    <property type="match status" value="1"/>
</dbReference>
<evidence type="ECO:0000313" key="3">
    <source>
        <dbReference type="EMBL" id="NHA67514.1"/>
    </source>
</evidence>
<dbReference type="EMBL" id="SAYU02000012">
    <property type="protein sequence ID" value="NHA67514.1"/>
    <property type="molecule type" value="Genomic_DNA"/>
</dbReference>
<feature type="active site" description="Proton acceptor" evidence="2">
    <location>
        <position position="125"/>
    </location>
</feature>
<name>A0A8T6R1P7_9MICO</name>
<dbReference type="GO" id="GO:0008664">
    <property type="term" value="F:RNA 2',3'-cyclic 3'-phosphodiesterase activity"/>
    <property type="evidence" value="ECO:0007669"/>
    <property type="project" value="UniProtKB-EC"/>
</dbReference>
<protein>
    <recommendedName>
        <fullName evidence="2">RNA 2',3'-cyclic phosphodiesterase</fullName>
        <shortName evidence="2">RNA 2',3'-CPDase</shortName>
        <ecNumber evidence="2">3.1.4.58</ecNumber>
    </recommendedName>
</protein>
<dbReference type="NCBIfam" id="TIGR02258">
    <property type="entry name" value="2_5_ligase"/>
    <property type="match status" value="1"/>
</dbReference>
<dbReference type="EC" id="3.1.4.58" evidence="2"/>
<dbReference type="GO" id="GO:0004113">
    <property type="term" value="F:2',3'-cyclic-nucleotide 3'-phosphodiesterase activity"/>
    <property type="evidence" value="ECO:0007669"/>
    <property type="project" value="InterPro"/>
</dbReference>
<gene>
    <name evidence="3" type="primary">thpR</name>
    <name evidence="3" type="ORF">EPD83_005510</name>
</gene>
<dbReference type="Proteomes" id="UP000287866">
    <property type="component" value="Unassembled WGS sequence"/>
</dbReference>
<keyword evidence="4" id="KW-1185">Reference proteome</keyword>
<dbReference type="HAMAP" id="MF_01940">
    <property type="entry name" value="RNA_CPDase"/>
    <property type="match status" value="1"/>
</dbReference>
<feature type="short sequence motif" description="HXTX 1" evidence="2">
    <location>
        <begin position="39"/>
        <end position="42"/>
    </location>
</feature>
<dbReference type="Gene3D" id="3.90.1140.10">
    <property type="entry name" value="Cyclic phosphodiesterase"/>
    <property type="match status" value="1"/>
</dbReference>
<evidence type="ECO:0000313" key="4">
    <source>
        <dbReference type="Proteomes" id="UP000287866"/>
    </source>
</evidence>
<proteinExistence type="inferred from homology"/>
<comment type="caution">
    <text evidence="3">The sequence shown here is derived from an EMBL/GenBank/DDBJ whole genome shotgun (WGS) entry which is preliminary data.</text>
</comment>
<comment type="function">
    <text evidence="2">Hydrolyzes RNA 2',3'-cyclic phosphodiester to an RNA 2'-phosphomonoester.</text>
</comment>
<keyword evidence="1 2" id="KW-0378">Hydrolase</keyword>
<sequence length="184" mass="19723">MRLFVAVLPPEEVREDLDAFLDPRRDVSGPRWAPPEQWHATLAFVPAAPERTVEPLVEACTTAAARFAPVPLALAGGGCFPDVTRARVLWAGLSGGEALSGIAGALRAAAATVGAAPDGGRFRPHVTLGRFGRPGDATRWVRVLDAYRGPPWTAEEVVLLESHLPRERGHRPRHEVLARVPLGG</sequence>
<dbReference type="RefSeq" id="WP_165566313.1">
    <property type="nucleotide sequence ID" value="NZ_SAYU02000012.1"/>
</dbReference>
<dbReference type="InterPro" id="IPR009097">
    <property type="entry name" value="Cyclic_Pdiesterase"/>
</dbReference>
<feature type="active site" description="Proton donor" evidence="2">
    <location>
        <position position="39"/>
    </location>
</feature>
<evidence type="ECO:0000256" key="1">
    <source>
        <dbReference type="ARBA" id="ARBA00022801"/>
    </source>
</evidence>
<comment type="similarity">
    <text evidence="2">Belongs to the 2H phosphoesterase superfamily. ThpR family.</text>
</comment>
<dbReference type="AlphaFoldDB" id="A0A8T6R1P7"/>
<reference evidence="3" key="1">
    <citation type="submission" date="2020-03" db="EMBL/GenBank/DDBJ databases">
        <title>Phycicoccus flavus sp. nov., a novel endophytic actinobacterium isolated from branch of Kandelia candel.</title>
        <authorList>
            <person name="Tuo L."/>
        </authorList>
    </citation>
    <scope>NUCLEOTIDE SEQUENCE</scope>
    <source>
        <strain evidence="3">CMS6Z-2</strain>
    </source>
</reference>
<evidence type="ECO:0000256" key="2">
    <source>
        <dbReference type="HAMAP-Rule" id="MF_01940"/>
    </source>
</evidence>
<feature type="short sequence motif" description="HXTX 2" evidence="2">
    <location>
        <begin position="125"/>
        <end position="128"/>
    </location>
</feature>
<accession>A0A8T6R1P7</accession>
<comment type="catalytic activity">
    <reaction evidence="2">
        <text>a 3'-end 2',3'-cyclophospho-ribonucleotide-RNA + H2O = a 3'-end 2'-phospho-ribonucleotide-RNA + H(+)</text>
        <dbReference type="Rhea" id="RHEA:11828"/>
        <dbReference type="Rhea" id="RHEA-COMP:10464"/>
        <dbReference type="Rhea" id="RHEA-COMP:17353"/>
        <dbReference type="ChEBI" id="CHEBI:15377"/>
        <dbReference type="ChEBI" id="CHEBI:15378"/>
        <dbReference type="ChEBI" id="CHEBI:83064"/>
        <dbReference type="ChEBI" id="CHEBI:173113"/>
        <dbReference type="EC" id="3.1.4.58"/>
    </reaction>
</comment>